<dbReference type="EMBL" id="GBRH01213391">
    <property type="protein sequence ID" value="JAD84504.1"/>
    <property type="molecule type" value="Transcribed_RNA"/>
</dbReference>
<reference evidence="1" key="1">
    <citation type="submission" date="2014-09" db="EMBL/GenBank/DDBJ databases">
        <authorList>
            <person name="Magalhaes I.L.F."/>
            <person name="Oliveira U."/>
            <person name="Santos F.R."/>
            <person name="Vidigal T.H.D.A."/>
            <person name="Brescovit A.D."/>
            <person name="Santos A.J."/>
        </authorList>
    </citation>
    <scope>NUCLEOTIDE SEQUENCE</scope>
    <source>
        <tissue evidence="1">Shoot tissue taken approximately 20 cm above the soil surface</tissue>
    </source>
</reference>
<protein>
    <submittedName>
        <fullName evidence="1">Uncharacterized protein</fullName>
    </submittedName>
</protein>
<name>A0A0A9D7B7_ARUDO</name>
<sequence length="90" mass="9679">MATSSAAITASPYPLSFTSAFSNLNFVFAPQITNVSLHVWWRWLPRNPPGWICPTCSNKQTSAPPGRPASRAAVIGLRSHPRPSMAMGVG</sequence>
<proteinExistence type="predicted"/>
<organism evidence="1">
    <name type="scientific">Arundo donax</name>
    <name type="common">Giant reed</name>
    <name type="synonym">Donax arundinaceus</name>
    <dbReference type="NCBI Taxonomy" id="35708"/>
    <lineage>
        <taxon>Eukaryota</taxon>
        <taxon>Viridiplantae</taxon>
        <taxon>Streptophyta</taxon>
        <taxon>Embryophyta</taxon>
        <taxon>Tracheophyta</taxon>
        <taxon>Spermatophyta</taxon>
        <taxon>Magnoliopsida</taxon>
        <taxon>Liliopsida</taxon>
        <taxon>Poales</taxon>
        <taxon>Poaceae</taxon>
        <taxon>PACMAD clade</taxon>
        <taxon>Arundinoideae</taxon>
        <taxon>Arundineae</taxon>
        <taxon>Arundo</taxon>
    </lineage>
</organism>
<evidence type="ECO:0000313" key="1">
    <source>
        <dbReference type="EMBL" id="JAD84504.1"/>
    </source>
</evidence>
<accession>A0A0A9D7B7</accession>
<reference evidence="1" key="2">
    <citation type="journal article" date="2015" name="Data Brief">
        <title>Shoot transcriptome of the giant reed, Arundo donax.</title>
        <authorList>
            <person name="Barrero R.A."/>
            <person name="Guerrero F.D."/>
            <person name="Moolhuijzen P."/>
            <person name="Goolsby J.A."/>
            <person name="Tidwell J."/>
            <person name="Bellgard S.E."/>
            <person name="Bellgard M.I."/>
        </authorList>
    </citation>
    <scope>NUCLEOTIDE SEQUENCE</scope>
    <source>
        <tissue evidence="1">Shoot tissue taken approximately 20 cm above the soil surface</tissue>
    </source>
</reference>
<dbReference type="AlphaFoldDB" id="A0A0A9D7B7"/>